<protein>
    <submittedName>
        <fullName evidence="1">Cyclic 2,3-diphosphoglycerate synthetase</fullName>
    </submittedName>
</protein>
<proteinExistence type="predicted"/>
<evidence type="ECO:0000313" key="1">
    <source>
        <dbReference type="EMBL" id="UNZ00559.1"/>
    </source>
</evidence>
<name>A0ABY3YSE8_STRRM</name>
<dbReference type="EMBL" id="CP094298">
    <property type="protein sequence ID" value="UNZ00559.1"/>
    <property type="molecule type" value="Genomic_DNA"/>
</dbReference>
<keyword evidence="2" id="KW-1185">Reference proteome</keyword>
<dbReference type="RefSeq" id="WP_003980046.1">
    <property type="nucleotide sequence ID" value="NZ_CP043497.1"/>
</dbReference>
<gene>
    <name evidence="1" type="primary">cpgS</name>
    <name evidence="1" type="ORF">SRIMR7_00230</name>
</gene>
<organism evidence="1 2">
    <name type="scientific">Streptomyces rimosus subsp. rimosus</name>
    <dbReference type="NCBI Taxonomy" id="132474"/>
    <lineage>
        <taxon>Bacteria</taxon>
        <taxon>Bacillati</taxon>
        <taxon>Actinomycetota</taxon>
        <taxon>Actinomycetes</taxon>
        <taxon>Kitasatosporales</taxon>
        <taxon>Streptomycetaceae</taxon>
        <taxon>Streptomyces</taxon>
    </lineage>
</organism>
<accession>A0ABY3YSE8</accession>
<sequence>MIGEFPALLAGKRALALIDGEHYPEVVREALRSLPCRVAGALLVGGKEKLRGSPDFGVRLLSGGLADAVAACGAELVVDLSDEPVVGGRERMHFVAEALACGVAYAGADFYFAPPRPAAYDLPSISIAGTGKRIGKTAVGGHTARLLARRWKVVVVAMGRGGPAEPVVMTSSPDVAGLLELSRSGRHAASDYVEDAVFARVHTVGARRCGGGFAATPLTSNVEAAAAVAAGLSPDLVLFEGSGTVLPPVQTRRRILVVGGGQCPERVLGYAGAYRVLVSDLVVLTLADPHLDVRPLRQAIEQVREVPLIAAALRPRPVSDITGRRVAFFTTASAAAVPGMVEHLTTSYGARVVHASTALADRGRLGAELREVDAEVFLVELKAAAIDMVAEHAERRGVPVVLCDTQVVSLPGEPCLDQALLDLGQEAVAS</sequence>
<dbReference type="Proteomes" id="UP000829494">
    <property type="component" value="Chromosome"/>
</dbReference>
<reference evidence="1 2" key="1">
    <citation type="submission" date="2022-03" db="EMBL/GenBank/DDBJ databases">
        <title>Complete genome of Streptomyces rimosus ssp. rimosus R7 (=ATCC 10970).</title>
        <authorList>
            <person name="Beganovic S."/>
            <person name="Ruckert C."/>
            <person name="Busche T."/>
            <person name="Kalinowski J."/>
            <person name="Wittmann C."/>
        </authorList>
    </citation>
    <scope>NUCLEOTIDE SEQUENCE [LARGE SCALE GENOMIC DNA]</scope>
    <source>
        <strain evidence="1 2">R7</strain>
    </source>
</reference>
<dbReference type="GeneID" id="66860364"/>
<evidence type="ECO:0000313" key="2">
    <source>
        <dbReference type="Proteomes" id="UP000829494"/>
    </source>
</evidence>